<sequence>MVSSLHRGFVTALRYLLGGLFLYAGLTKLLEGDLFYHTLVNTPLFPNEKTAKIGAIIIPFVEIIVGMLLIISKRMLGLYLALGLFGTYLIFIILLLFYNDTIPCTCRTVLPVLGWYGHLYFTGGCFVLTLSAIYLKRNIE</sequence>
<organism evidence="7 8">
    <name type="scientific">Mesonia profundi</name>
    <dbReference type="NCBI Taxonomy" id="3070998"/>
    <lineage>
        <taxon>Bacteria</taxon>
        <taxon>Pseudomonadati</taxon>
        <taxon>Bacteroidota</taxon>
        <taxon>Flavobacteriia</taxon>
        <taxon>Flavobacteriales</taxon>
        <taxon>Flavobacteriaceae</taxon>
        <taxon>Mesonia</taxon>
    </lineage>
</organism>
<dbReference type="InterPro" id="IPR009908">
    <property type="entry name" value="Methylamine_util_MauE"/>
</dbReference>
<keyword evidence="4 5" id="KW-0472">Membrane</keyword>
<evidence type="ECO:0000313" key="7">
    <source>
        <dbReference type="EMBL" id="MDQ7918260.1"/>
    </source>
</evidence>
<dbReference type="RefSeq" id="WP_308865254.1">
    <property type="nucleotide sequence ID" value="NZ_JAVHUL010000036.1"/>
</dbReference>
<evidence type="ECO:0000256" key="1">
    <source>
        <dbReference type="ARBA" id="ARBA00004141"/>
    </source>
</evidence>
<keyword evidence="2 5" id="KW-0812">Transmembrane</keyword>
<keyword evidence="8" id="KW-1185">Reference proteome</keyword>
<name>A0ABU1A3G5_9FLAO</name>
<reference evidence="7 8" key="1">
    <citation type="submission" date="2023-08" db="EMBL/GenBank/DDBJ databases">
        <title>Mesonia sp. MT50, isolated from deep-sea sediment of the Mariana Trench.</title>
        <authorList>
            <person name="Fu H."/>
        </authorList>
    </citation>
    <scope>NUCLEOTIDE SEQUENCE [LARGE SCALE GENOMIC DNA]</scope>
    <source>
        <strain evidence="7 8">MT50</strain>
    </source>
</reference>
<evidence type="ECO:0000256" key="5">
    <source>
        <dbReference type="SAM" id="Phobius"/>
    </source>
</evidence>
<comment type="caution">
    <text evidence="7">The sequence shown here is derived from an EMBL/GenBank/DDBJ whole genome shotgun (WGS) entry which is preliminary data.</text>
</comment>
<evidence type="ECO:0000256" key="4">
    <source>
        <dbReference type="ARBA" id="ARBA00023136"/>
    </source>
</evidence>
<proteinExistence type="predicted"/>
<evidence type="ECO:0000313" key="8">
    <source>
        <dbReference type="Proteomes" id="UP001230915"/>
    </source>
</evidence>
<keyword evidence="3 5" id="KW-1133">Transmembrane helix</keyword>
<accession>A0ABU1A3G5</accession>
<feature type="transmembrane region" description="Helical" evidence="5">
    <location>
        <begin position="78"/>
        <end position="98"/>
    </location>
</feature>
<feature type="transmembrane region" description="Helical" evidence="5">
    <location>
        <begin position="118"/>
        <end position="135"/>
    </location>
</feature>
<feature type="domain" description="Methylamine utilisation protein MauE" evidence="6">
    <location>
        <begin position="9"/>
        <end position="134"/>
    </location>
</feature>
<feature type="transmembrane region" description="Helical" evidence="5">
    <location>
        <begin position="50"/>
        <end position="71"/>
    </location>
</feature>
<dbReference type="Proteomes" id="UP001230915">
    <property type="component" value="Unassembled WGS sequence"/>
</dbReference>
<gene>
    <name evidence="7" type="ORF">RBU60_11795</name>
</gene>
<evidence type="ECO:0000256" key="3">
    <source>
        <dbReference type="ARBA" id="ARBA00022989"/>
    </source>
</evidence>
<evidence type="ECO:0000259" key="6">
    <source>
        <dbReference type="Pfam" id="PF07291"/>
    </source>
</evidence>
<feature type="transmembrane region" description="Helical" evidence="5">
    <location>
        <begin position="12"/>
        <end position="30"/>
    </location>
</feature>
<comment type="subcellular location">
    <subcellularLocation>
        <location evidence="1">Membrane</location>
        <topology evidence="1">Multi-pass membrane protein</topology>
    </subcellularLocation>
</comment>
<dbReference type="Pfam" id="PF07291">
    <property type="entry name" value="MauE"/>
    <property type="match status" value="1"/>
</dbReference>
<evidence type="ECO:0000256" key="2">
    <source>
        <dbReference type="ARBA" id="ARBA00022692"/>
    </source>
</evidence>
<protein>
    <recommendedName>
        <fullName evidence="6">Methylamine utilisation protein MauE domain-containing protein</fullName>
    </recommendedName>
</protein>
<dbReference type="EMBL" id="JAVHUL010000036">
    <property type="protein sequence ID" value="MDQ7918260.1"/>
    <property type="molecule type" value="Genomic_DNA"/>
</dbReference>